<dbReference type="HOGENOM" id="CLU_075146_0_0_1"/>
<dbReference type="InParanoid" id="G0P889"/>
<keyword evidence="1" id="KW-0175">Coiled coil</keyword>
<dbReference type="eggNOG" id="ENOG502RP85">
    <property type="taxonomic scope" value="Eukaryota"/>
</dbReference>
<sequence>MEPSKFVINPEKGTKFTIKTNSKYKQDVIVMCDSYLFEIKNPRARNGMESQIFHRLVKGETITFEIGLRLPSDRPTAYISASPPTCASGTLEIYHYRTTCQENDDSDEKWRIKEKNQFINGQIYSCQRYGRWVEYLHPEYETEDVKKRKAEFLIENFKYYEYNSWLEISEKTEKVMMTTVAPNDPEEKTDREAEENLKKGLKYFVDLHREEERKKKELEEKKVEKKDVETVQTVQPAEKQKKKKKKCVIM</sequence>
<dbReference type="AlphaFoldDB" id="G0P889"/>
<protein>
    <submittedName>
        <fullName evidence="2">Uncharacterized protein</fullName>
    </submittedName>
</protein>
<reference evidence="3" key="1">
    <citation type="submission" date="2011-07" db="EMBL/GenBank/DDBJ databases">
        <authorList>
            <consortium name="Caenorhabditis brenneri Sequencing and Analysis Consortium"/>
            <person name="Wilson R.K."/>
        </authorList>
    </citation>
    <scope>NUCLEOTIDE SEQUENCE [LARGE SCALE GENOMIC DNA]</scope>
    <source>
        <strain evidence="3">PB2801</strain>
    </source>
</reference>
<gene>
    <name evidence="2" type="ORF">CAEBREN_01560</name>
</gene>
<name>G0P889_CAEBE</name>
<organism evidence="3">
    <name type="scientific">Caenorhabditis brenneri</name>
    <name type="common">Nematode worm</name>
    <dbReference type="NCBI Taxonomy" id="135651"/>
    <lineage>
        <taxon>Eukaryota</taxon>
        <taxon>Metazoa</taxon>
        <taxon>Ecdysozoa</taxon>
        <taxon>Nematoda</taxon>
        <taxon>Chromadorea</taxon>
        <taxon>Rhabditida</taxon>
        <taxon>Rhabditina</taxon>
        <taxon>Rhabditomorpha</taxon>
        <taxon>Rhabditoidea</taxon>
        <taxon>Rhabditidae</taxon>
        <taxon>Peloderinae</taxon>
        <taxon>Caenorhabditis</taxon>
    </lineage>
</organism>
<dbReference type="EMBL" id="GL380129">
    <property type="protein sequence ID" value="EGT47658.1"/>
    <property type="molecule type" value="Genomic_DNA"/>
</dbReference>
<dbReference type="OrthoDB" id="5885394at2759"/>
<accession>G0P889</accession>
<dbReference type="Proteomes" id="UP000008068">
    <property type="component" value="Unassembled WGS sequence"/>
</dbReference>
<evidence type="ECO:0000313" key="2">
    <source>
        <dbReference type="EMBL" id="EGT47658.1"/>
    </source>
</evidence>
<evidence type="ECO:0000313" key="3">
    <source>
        <dbReference type="Proteomes" id="UP000008068"/>
    </source>
</evidence>
<keyword evidence="3" id="KW-1185">Reference proteome</keyword>
<proteinExistence type="predicted"/>
<feature type="coiled-coil region" evidence="1">
    <location>
        <begin position="201"/>
        <end position="231"/>
    </location>
</feature>
<dbReference type="OMA" id="YLEICHY"/>
<evidence type="ECO:0000256" key="1">
    <source>
        <dbReference type="SAM" id="Coils"/>
    </source>
</evidence>